<dbReference type="InterPro" id="IPR041575">
    <property type="entry name" value="Rubredoxin_C"/>
</dbReference>
<protein>
    <submittedName>
        <fullName evidence="7">Nitrite reductase [NAD(P)H] large subunit</fullName>
        <ecNumber evidence="7">1.7.1.4</ecNumber>
    </submittedName>
</protein>
<reference evidence="7 8" key="1">
    <citation type="journal article" date="2017" name="Environ. Microbiol.">
        <title>Genomic and physiological analyses of 'Reinekea forsetii' reveal a versatile opportunistic lifestyle during spring algae blooms.</title>
        <authorList>
            <person name="Avci B."/>
            <person name="Hahnke R.L."/>
            <person name="Chafee M."/>
            <person name="Fischer T."/>
            <person name="Gruber-Vodicka H."/>
            <person name="Tegetmeyer H.E."/>
            <person name="Harder J."/>
            <person name="Fuchs B.M."/>
            <person name="Amann R.I."/>
            <person name="Teeling H."/>
        </authorList>
    </citation>
    <scope>NUCLEOTIDE SEQUENCE [LARGE SCALE GENOMIC DNA]</scope>
    <source>
        <strain evidence="7 8">Hel1_31_D35</strain>
    </source>
</reference>
<evidence type="ECO:0000256" key="3">
    <source>
        <dbReference type="ARBA" id="ARBA00022630"/>
    </source>
</evidence>
<sequence length="406" mass="44017">MFSDLANNPPDDTLLIIGFGMATARLLNRLADLGYPGPICVVSREKNVGYNRIQLTPWLANPEADIDLNLVNATVLARLNIRILAQTDVVSFSADLHRVRLSDGSEMPFARAVIATGSQPVLPECDFRSQPAIRAFRTLEDGYFLRALPEQSHVAVLGGGLLGLEAAWGLRQLGHRVTLIHRNNHLLNRQLSAPLAALLANSFVKAGITLRLKRQIRAIDSDPRLASITLDNAEALPVHCLIAAAGIRPNIDLAQRAGLATGQGIQVNEALQTSAGHIFALGECTEFAAQTFGLVAPVYAQAEVLAQRLMGGASEFALTQTDTRLKISGLDVFSTGQINHPKAQVLSLVDQYQQRGRTLHFLNHRLIGAELLGDLSLANYCQDLIQTKHPISDPRDVILGRLQNAA</sequence>
<dbReference type="EMBL" id="CP011797">
    <property type="protein sequence ID" value="ATX77370.1"/>
    <property type="molecule type" value="Genomic_DNA"/>
</dbReference>
<dbReference type="KEGG" id="rfo:REIFOR_02237"/>
<feature type="domain" description="FAD/NAD(P)-binding" evidence="5">
    <location>
        <begin position="14"/>
        <end position="289"/>
    </location>
</feature>
<evidence type="ECO:0000313" key="7">
    <source>
        <dbReference type="EMBL" id="ATX77370.1"/>
    </source>
</evidence>
<keyword evidence="4" id="KW-0274">FAD</keyword>
<dbReference type="AlphaFoldDB" id="A0A2K8KRL5"/>
<dbReference type="PRINTS" id="PR00368">
    <property type="entry name" value="FADPNR"/>
</dbReference>
<name>A0A2K8KRL5_9GAMM</name>
<dbReference type="Proteomes" id="UP000229757">
    <property type="component" value="Chromosome"/>
</dbReference>
<dbReference type="EC" id="1.7.1.4" evidence="7"/>
<dbReference type="PANTHER" id="PTHR43429:SF3">
    <property type="entry name" value="NITRITE REDUCTASE [NAD(P)H]"/>
    <property type="match status" value="1"/>
</dbReference>
<evidence type="ECO:0000259" key="6">
    <source>
        <dbReference type="Pfam" id="PF18267"/>
    </source>
</evidence>
<feature type="domain" description="NADH-rubredoxin oxidoreductase C-terminal" evidence="6">
    <location>
        <begin position="323"/>
        <end position="388"/>
    </location>
</feature>
<dbReference type="SUPFAM" id="SSF51905">
    <property type="entry name" value="FAD/NAD(P)-binding domain"/>
    <property type="match status" value="1"/>
</dbReference>
<proteinExistence type="inferred from homology"/>
<dbReference type="PANTHER" id="PTHR43429">
    <property type="entry name" value="PYRIDINE NUCLEOTIDE-DISULFIDE OXIDOREDUCTASE DOMAIN-CONTAINING"/>
    <property type="match status" value="1"/>
</dbReference>
<dbReference type="GO" id="GO:0008942">
    <property type="term" value="F:nitrite reductase [NAD(P)H] activity"/>
    <property type="evidence" value="ECO:0007669"/>
    <property type="project" value="UniProtKB-EC"/>
</dbReference>
<keyword evidence="8" id="KW-1185">Reference proteome</keyword>
<comment type="cofactor">
    <cofactor evidence="1">
        <name>FAD</name>
        <dbReference type="ChEBI" id="CHEBI:57692"/>
    </cofactor>
</comment>
<dbReference type="OrthoDB" id="9768666at2"/>
<evidence type="ECO:0000313" key="8">
    <source>
        <dbReference type="Proteomes" id="UP000229757"/>
    </source>
</evidence>
<evidence type="ECO:0000256" key="1">
    <source>
        <dbReference type="ARBA" id="ARBA00001974"/>
    </source>
</evidence>
<dbReference type="Gene3D" id="3.50.50.60">
    <property type="entry name" value="FAD/NAD(P)-binding domain"/>
    <property type="match status" value="2"/>
</dbReference>
<dbReference type="InterPro" id="IPR050260">
    <property type="entry name" value="FAD-bd_OxRdtase"/>
</dbReference>
<evidence type="ECO:0000256" key="4">
    <source>
        <dbReference type="ARBA" id="ARBA00022827"/>
    </source>
</evidence>
<dbReference type="RefSeq" id="WP_145980288.1">
    <property type="nucleotide sequence ID" value="NZ_CP011797.1"/>
</dbReference>
<dbReference type="Gene3D" id="3.30.390.30">
    <property type="match status" value="1"/>
</dbReference>
<gene>
    <name evidence="7" type="ORF">REIFOR_02237</name>
</gene>
<organism evidence="7 8">
    <name type="scientific">Reinekea forsetii</name>
    <dbReference type="NCBI Taxonomy" id="1336806"/>
    <lineage>
        <taxon>Bacteria</taxon>
        <taxon>Pseudomonadati</taxon>
        <taxon>Pseudomonadota</taxon>
        <taxon>Gammaproteobacteria</taxon>
        <taxon>Oceanospirillales</taxon>
        <taxon>Saccharospirillaceae</taxon>
        <taxon>Reinekea</taxon>
    </lineage>
</organism>
<evidence type="ECO:0000259" key="5">
    <source>
        <dbReference type="Pfam" id="PF07992"/>
    </source>
</evidence>
<evidence type="ECO:0000256" key="2">
    <source>
        <dbReference type="ARBA" id="ARBA00006442"/>
    </source>
</evidence>
<dbReference type="InterPro" id="IPR036188">
    <property type="entry name" value="FAD/NAD-bd_sf"/>
</dbReference>
<dbReference type="InterPro" id="IPR023753">
    <property type="entry name" value="FAD/NAD-binding_dom"/>
</dbReference>
<keyword evidence="7" id="KW-0560">Oxidoreductase</keyword>
<keyword evidence="3" id="KW-0285">Flavoprotein</keyword>
<dbReference type="Pfam" id="PF18267">
    <property type="entry name" value="Rubredoxin_C"/>
    <property type="match status" value="1"/>
</dbReference>
<accession>A0A2K8KRL5</accession>
<dbReference type="PRINTS" id="PR00411">
    <property type="entry name" value="PNDRDTASEI"/>
</dbReference>
<dbReference type="InterPro" id="IPR016156">
    <property type="entry name" value="FAD/NAD-linked_Rdtase_dimer_sf"/>
</dbReference>
<dbReference type="Pfam" id="PF07992">
    <property type="entry name" value="Pyr_redox_2"/>
    <property type="match status" value="1"/>
</dbReference>
<comment type="similarity">
    <text evidence="2">Belongs to the FAD-dependent oxidoreductase family.</text>
</comment>